<dbReference type="OrthoDB" id="9781738at2"/>
<name>A0A178Y566_SINSA</name>
<dbReference type="AlphaFoldDB" id="A0A178Y566"/>
<dbReference type="Proteomes" id="UP000078507">
    <property type="component" value="Unassembled WGS sequence"/>
</dbReference>
<comment type="caution">
    <text evidence="3">The sequence shown here is derived from an EMBL/GenBank/DDBJ whole genome shotgun (WGS) entry which is preliminary data.</text>
</comment>
<dbReference type="GO" id="GO:0016757">
    <property type="term" value="F:glycosyltransferase activity"/>
    <property type="evidence" value="ECO:0007669"/>
    <property type="project" value="InterPro"/>
</dbReference>
<dbReference type="PANTHER" id="PTHR12526:SF630">
    <property type="entry name" value="GLYCOSYLTRANSFERASE"/>
    <property type="match status" value="1"/>
</dbReference>
<dbReference type="CDD" id="cd03820">
    <property type="entry name" value="GT4_AmsD-like"/>
    <property type="match status" value="1"/>
</dbReference>
<evidence type="ECO:0000313" key="3">
    <source>
        <dbReference type="EMBL" id="OAP42312.1"/>
    </source>
</evidence>
<keyword evidence="4" id="KW-1185">Reference proteome</keyword>
<evidence type="ECO:0000259" key="1">
    <source>
        <dbReference type="Pfam" id="PF00534"/>
    </source>
</evidence>
<feature type="domain" description="Glycosyltransferase subfamily 4-like N-terminal" evidence="2">
    <location>
        <begin position="30"/>
        <end position="177"/>
    </location>
</feature>
<dbReference type="Pfam" id="PF00534">
    <property type="entry name" value="Glycos_transf_1"/>
    <property type="match status" value="1"/>
</dbReference>
<dbReference type="InterPro" id="IPR028098">
    <property type="entry name" value="Glyco_trans_4-like_N"/>
</dbReference>
<proteinExistence type="predicted"/>
<dbReference type="EMBL" id="LNQB01000083">
    <property type="protein sequence ID" value="OAP42312.1"/>
    <property type="molecule type" value="Genomic_DNA"/>
</dbReference>
<dbReference type="STRING" id="36856.ATB98_06465"/>
<dbReference type="Pfam" id="PF13579">
    <property type="entry name" value="Glyco_trans_4_4"/>
    <property type="match status" value="1"/>
</dbReference>
<dbReference type="PANTHER" id="PTHR12526">
    <property type="entry name" value="GLYCOSYLTRANSFERASE"/>
    <property type="match status" value="1"/>
</dbReference>
<sequence>MNESASSWSVGVPSIAGARMTIVVPALGAGGTEHVVNLVTNHWTSIGCAVTIITLEPPGARPYYNFDPGIVIERLGVPPQRVSKLRSGLLVLQRIRRLRAAIERSRPDFVMSFLTRTNVLTLIATMGLAFPVIVSERNNPALQPFGPFWKWLQRLLYPRAFGLVTMTRGALDYFPERMRSRGWVIANAVDLPAGWRKRRGKKILAAVGRLTHQKGFDLLIEAFARISARHPEWKLVIWGEGEARKSLEALRNAFGLEGKVEMPGVTERPGMWVETADVFVLSSRYEGWGIVLLEAMAAGLPVVSFACEWGPSDMVENGEDGILVPGNDVEALAEALSSVLGNAPLRKRLAASAAASAKKYAPERILSQWDAVAASALERQAAGPG</sequence>
<dbReference type="InterPro" id="IPR001296">
    <property type="entry name" value="Glyco_trans_1"/>
</dbReference>
<gene>
    <name evidence="3" type="ORF">ATB98_06465</name>
</gene>
<evidence type="ECO:0000313" key="4">
    <source>
        <dbReference type="Proteomes" id="UP000078507"/>
    </source>
</evidence>
<feature type="domain" description="Glycosyl transferase family 1" evidence="1">
    <location>
        <begin position="195"/>
        <end position="353"/>
    </location>
</feature>
<dbReference type="SUPFAM" id="SSF53756">
    <property type="entry name" value="UDP-Glycosyltransferase/glycogen phosphorylase"/>
    <property type="match status" value="1"/>
</dbReference>
<reference evidence="3 4" key="1">
    <citation type="submission" date="2015-11" db="EMBL/GenBank/DDBJ databases">
        <title>Ensifer anhuiense sp. nov., an effective nitrogen fixation bacterium with Glycine soja.</title>
        <authorList>
            <person name="Yan H."/>
            <person name="Chen W."/>
        </authorList>
    </citation>
    <scope>NUCLEOTIDE SEQUENCE [LARGE SCALE GENOMIC DNA]</scope>
    <source>
        <strain evidence="3 4">LMG 7837</strain>
    </source>
</reference>
<protein>
    <submittedName>
        <fullName evidence="3">Amylovoran biosynthesis protein AmsD</fullName>
    </submittedName>
</protein>
<accession>A0A178Y566</accession>
<dbReference type="Gene3D" id="3.40.50.2000">
    <property type="entry name" value="Glycogen Phosphorylase B"/>
    <property type="match status" value="2"/>
</dbReference>
<dbReference type="RefSeq" id="WP_066877406.1">
    <property type="nucleotide sequence ID" value="NZ_LNQB01000083.1"/>
</dbReference>
<organism evidence="3 4">
    <name type="scientific">Sinorhizobium saheli</name>
    <dbReference type="NCBI Taxonomy" id="36856"/>
    <lineage>
        <taxon>Bacteria</taxon>
        <taxon>Pseudomonadati</taxon>
        <taxon>Pseudomonadota</taxon>
        <taxon>Alphaproteobacteria</taxon>
        <taxon>Hyphomicrobiales</taxon>
        <taxon>Rhizobiaceae</taxon>
        <taxon>Sinorhizobium/Ensifer group</taxon>
        <taxon>Sinorhizobium</taxon>
    </lineage>
</organism>
<evidence type="ECO:0000259" key="2">
    <source>
        <dbReference type="Pfam" id="PF13579"/>
    </source>
</evidence>